<organism evidence="6 7">
    <name type="scientific">Prunus yedoensis var. nudiflora</name>
    <dbReference type="NCBI Taxonomy" id="2094558"/>
    <lineage>
        <taxon>Eukaryota</taxon>
        <taxon>Viridiplantae</taxon>
        <taxon>Streptophyta</taxon>
        <taxon>Embryophyta</taxon>
        <taxon>Tracheophyta</taxon>
        <taxon>Spermatophyta</taxon>
        <taxon>Magnoliopsida</taxon>
        <taxon>eudicotyledons</taxon>
        <taxon>Gunneridae</taxon>
        <taxon>Pentapetalae</taxon>
        <taxon>rosids</taxon>
        <taxon>fabids</taxon>
        <taxon>Rosales</taxon>
        <taxon>Rosaceae</taxon>
        <taxon>Amygdaloideae</taxon>
        <taxon>Amygdaleae</taxon>
        <taxon>Prunus</taxon>
    </lineage>
</organism>
<evidence type="ECO:0000256" key="2">
    <source>
        <dbReference type="ARBA" id="ARBA00022737"/>
    </source>
</evidence>
<keyword evidence="4" id="KW-1133">Transmembrane helix</keyword>
<dbReference type="InterPro" id="IPR002902">
    <property type="entry name" value="GNK2"/>
</dbReference>
<gene>
    <name evidence="6" type="ORF">Pyn_25424</name>
</gene>
<keyword evidence="4" id="KW-0472">Membrane</keyword>
<dbReference type="EMBL" id="PJQY01002235">
    <property type="protein sequence ID" value="PQP95503.1"/>
    <property type="molecule type" value="Genomic_DNA"/>
</dbReference>
<keyword evidence="7" id="KW-1185">Reference proteome</keyword>
<dbReference type="STRING" id="2094558.A0A314XW06"/>
<evidence type="ECO:0000256" key="1">
    <source>
        <dbReference type="ARBA" id="ARBA00022729"/>
    </source>
</evidence>
<evidence type="ECO:0000313" key="6">
    <source>
        <dbReference type="EMBL" id="PQP95503.1"/>
    </source>
</evidence>
<dbReference type="Gene3D" id="3.30.430.20">
    <property type="entry name" value="Gnk2 domain, C-X8-C-X2-C motif"/>
    <property type="match status" value="1"/>
</dbReference>
<dbReference type="OrthoDB" id="1938064at2759"/>
<feature type="domain" description="Gnk2-homologous" evidence="5">
    <location>
        <begin position="1"/>
        <end position="43"/>
    </location>
</feature>
<keyword evidence="2" id="KW-0677">Repeat</keyword>
<feature type="transmembrane region" description="Helical" evidence="4">
    <location>
        <begin position="72"/>
        <end position="94"/>
    </location>
</feature>
<evidence type="ECO:0000313" key="7">
    <source>
        <dbReference type="Proteomes" id="UP000250321"/>
    </source>
</evidence>
<accession>A0A314XW06</accession>
<reference evidence="6 7" key="1">
    <citation type="submission" date="2018-02" db="EMBL/GenBank/DDBJ databases">
        <title>Draft genome of wild Prunus yedoensis var. nudiflora.</title>
        <authorList>
            <person name="Baek S."/>
            <person name="Kim J.-H."/>
            <person name="Choi K."/>
            <person name="Kim G.-B."/>
            <person name="Cho A."/>
            <person name="Jang H."/>
            <person name="Shin C.-H."/>
            <person name="Yu H.-J."/>
            <person name="Mun J.-H."/>
        </authorList>
    </citation>
    <scope>NUCLEOTIDE SEQUENCE [LARGE SCALE GENOMIC DNA]</scope>
    <source>
        <strain evidence="7">cv. Jeju island</strain>
        <tissue evidence="6">Leaf</tissue>
    </source>
</reference>
<keyword evidence="4" id="KW-0812">Transmembrane</keyword>
<keyword evidence="1" id="KW-0732">Signal</keyword>
<evidence type="ECO:0000256" key="4">
    <source>
        <dbReference type="SAM" id="Phobius"/>
    </source>
</evidence>
<sequence length="189" mass="21807">MNEPQCNDCLDYAARYIPECCNAKDGGRVLTPSCSLRFEIYRFYGSTVAPPILSPPHDLPTEGNERNSNRSAMIIVMPTVGLAIIVIIIIGVILRMRKPKKHVESKYLLLYIVQHWMKYEAQNPYNSTLAQFELRQITRHFPSLSTTELKPSFLKWCGRQLSFESQGTKPHQFPHQFPNSWKDKRRVAP</sequence>
<dbReference type="InterPro" id="IPR038408">
    <property type="entry name" value="GNK2_sf"/>
</dbReference>
<comment type="caution">
    <text evidence="6">The sequence shown here is derived from an EMBL/GenBank/DDBJ whole genome shotgun (WGS) entry which is preliminary data.</text>
</comment>
<dbReference type="Proteomes" id="UP000250321">
    <property type="component" value="Unassembled WGS sequence"/>
</dbReference>
<proteinExistence type="predicted"/>
<name>A0A314XW06_PRUYE</name>
<dbReference type="PROSITE" id="PS51473">
    <property type="entry name" value="GNK2"/>
    <property type="match status" value="1"/>
</dbReference>
<evidence type="ECO:0000256" key="3">
    <source>
        <dbReference type="SAM" id="MobiDB-lite"/>
    </source>
</evidence>
<protein>
    <recommendedName>
        <fullName evidence="5">Gnk2-homologous domain-containing protein</fullName>
    </recommendedName>
</protein>
<dbReference type="CDD" id="cd23509">
    <property type="entry name" value="Gnk2-like"/>
    <property type="match status" value="1"/>
</dbReference>
<dbReference type="AlphaFoldDB" id="A0A314XW06"/>
<feature type="region of interest" description="Disordered" evidence="3">
    <location>
        <begin position="165"/>
        <end position="189"/>
    </location>
</feature>
<evidence type="ECO:0000259" key="5">
    <source>
        <dbReference type="PROSITE" id="PS51473"/>
    </source>
</evidence>